<dbReference type="EMBL" id="BJWL01000452">
    <property type="protein sequence ID" value="GFS45594.1"/>
    <property type="molecule type" value="Genomic_DNA"/>
</dbReference>
<evidence type="ECO:0000259" key="2">
    <source>
        <dbReference type="Pfam" id="PF13266"/>
    </source>
</evidence>
<protein>
    <recommendedName>
        <fullName evidence="2">DUF4057 domain-containing protein</fullName>
    </recommendedName>
</protein>
<feature type="domain" description="DUF4057" evidence="2">
    <location>
        <begin position="83"/>
        <end position="130"/>
    </location>
</feature>
<sequence>MAAMPTSTISSTLDESPSTPSFHYRFSHRVHEGRENTAEQWIENTPVRKPHTSTADLLTWSENPTAAPGACSAARSHQEGTMERNPHTSTADLLTCSENPTVAPVPALTSHWMVFGGQVTDEEVESLNKR</sequence>
<feature type="region of interest" description="Disordered" evidence="1">
    <location>
        <begin position="1"/>
        <end position="39"/>
    </location>
</feature>
<keyword evidence="4" id="KW-1185">Reference proteome</keyword>
<comment type="caution">
    <text evidence="3">The sequence shown here is derived from an EMBL/GenBank/DDBJ whole genome shotgun (WGS) entry which is preliminary data.</text>
</comment>
<feature type="compositionally biased region" description="Basic and acidic residues" evidence="1">
    <location>
        <begin position="76"/>
        <end position="86"/>
    </location>
</feature>
<dbReference type="InterPro" id="IPR025131">
    <property type="entry name" value="DUF4057"/>
</dbReference>
<dbReference type="AlphaFoldDB" id="A0A7J0DYT6"/>
<dbReference type="Proteomes" id="UP000585474">
    <property type="component" value="Unassembled WGS sequence"/>
</dbReference>
<feature type="compositionally biased region" description="Polar residues" evidence="1">
    <location>
        <begin position="1"/>
        <end position="21"/>
    </location>
</feature>
<reference evidence="4" key="1">
    <citation type="submission" date="2019-07" db="EMBL/GenBank/DDBJ databases">
        <title>De Novo Assembly of kiwifruit Actinidia rufa.</title>
        <authorList>
            <person name="Sugita-Konishi S."/>
            <person name="Sato K."/>
            <person name="Mori E."/>
            <person name="Abe Y."/>
            <person name="Kisaki G."/>
            <person name="Hamano K."/>
            <person name="Suezawa K."/>
            <person name="Otani M."/>
            <person name="Fukuda T."/>
            <person name="Manabe T."/>
            <person name="Gomi K."/>
            <person name="Tabuchi M."/>
            <person name="Akimitsu K."/>
            <person name="Kataoka I."/>
        </authorList>
    </citation>
    <scope>NUCLEOTIDE SEQUENCE [LARGE SCALE GENOMIC DNA]</scope>
    <source>
        <strain evidence="4">cv. Fuchu</strain>
    </source>
</reference>
<dbReference type="PANTHER" id="PTHR31132">
    <property type="entry name" value="N-LYSINE METHYLTRANSFERASE"/>
    <property type="match status" value="1"/>
</dbReference>
<feature type="region of interest" description="Disordered" evidence="1">
    <location>
        <begin position="60"/>
        <end position="88"/>
    </location>
</feature>
<accession>A0A7J0DYT6</accession>
<proteinExistence type="predicted"/>
<dbReference type="PANTHER" id="PTHR31132:SF13">
    <property type="entry name" value="N-LYSINE METHYLTRANSFERASE"/>
    <property type="match status" value="1"/>
</dbReference>
<feature type="domain" description="DUF4057" evidence="2">
    <location>
        <begin position="44"/>
        <end position="78"/>
    </location>
</feature>
<evidence type="ECO:0000313" key="3">
    <source>
        <dbReference type="EMBL" id="GFS45594.1"/>
    </source>
</evidence>
<name>A0A7J0DYT6_9ERIC</name>
<organism evidence="3 4">
    <name type="scientific">Actinidia rufa</name>
    <dbReference type="NCBI Taxonomy" id="165716"/>
    <lineage>
        <taxon>Eukaryota</taxon>
        <taxon>Viridiplantae</taxon>
        <taxon>Streptophyta</taxon>
        <taxon>Embryophyta</taxon>
        <taxon>Tracheophyta</taxon>
        <taxon>Spermatophyta</taxon>
        <taxon>Magnoliopsida</taxon>
        <taxon>eudicotyledons</taxon>
        <taxon>Gunneridae</taxon>
        <taxon>Pentapetalae</taxon>
        <taxon>asterids</taxon>
        <taxon>Ericales</taxon>
        <taxon>Actinidiaceae</taxon>
        <taxon>Actinidia</taxon>
    </lineage>
</organism>
<evidence type="ECO:0000313" key="4">
    <source>
        <dbReference type="Proteomes" id="UP000585474"/>
    </source>
</evidence>
<evidence type="ECO:0000256" key="1">
    <source>
        <dbReference type="SAM" id="MobiDB-lite"/>
    </source>
</evidence>
<gene>
    <name evidence="3" type="ORF">Acr_00g0096980</name>
</gene>
<dbReference type="Pfam" id="PF13266">
    <property type="entry name" value="DUF4057"/>
    <property type="match status" value="2"/>
</dbReference>